<dbReference type="RefSeq" id="WP_246488536.1">
    <property type="nucleotide sequence ID" value="NZ_BAAAWY010000025.1"/>
</dbReference>
<evidence type="ECO:0000313" key="3">
    <source>
        <dbReference type="Proteomes" id="UP000585638"/>
    </source>
</evidence>
<feature type="signal peptide" evidence="1">
    <location>
        <begin position="1"/>
        <end position="20"/>
    </location>
</feature>
<keyword evidence="2" id="KW-0378">Hydrolase</keyword>
<dbReference type="GO" id="GO:0008240">
    <property type="term" value="F:tripeptidyl-peptidase activity"/>
    <property type="evidence" value="ECO:0007669"/>
    <property type="project" value="TreeGrafter"/>
</dbReference>
<name>A0A7W9KDI6_9PSEU</name>
<dbReference type="Gene3D" id="3.40.50.200">
    <property type="entry name" value="Peptidase S8/S53 domain"/>
    <property type="match status" value="1"/>
</dbReference>
<reference evidence="2 3" key="1">
    <citation type="submission" date="2020-08" db="EMBL/GenBank/DDBJ databases">
        <title>Sequencing the genomes of 1000 actinobacteria strains.</title>
        <authorList>
            <person name="Klenk H.-P."/>
        </authorList>
    </citation>
    <scope>NUCLEOTIDE SEQUENCE [LARGE SCALE GENOMIC DNA]</scope>
    <source>
        <strain evidence="2 3">DSM 43851</strain>
    </source>
</reference>
<comment type="caution">
    <text evidence="2">The sequence shown here is derived from an EMBL/GenBank/DDBJ whole genome shotgun (WGS) entry which is preliminary data.</text>
</comment>
<evidence type="ECO:0000256" key="1">
    <source>
        <dbReference type="SAM" id="SignalP"/>
    </source>
</evidence>
<dbReference type="Proteomes" id="UP000585638">
    <property type="component" value="Unassembled WGS sequence"/>
</dbReference>
<organism evidence="2 3">
    <name type="scientific">Kutzneria kofuensis</name>
    <dbReference type="NCBI Taxonomy" id="103725"/>
    <lineage>
        <taxon>Bacteria</taxon>
        <taxon>Bacillati</taxon>
        <taxon>Actinomycetota</taxon>
        <taxon>Actinomycetes</taxon>
        <taxon>Pseudonocardiales</taxon>
        <taxon>Pseudonocardiaceae</taxon>
        <taxon>Kutzneria</taxon>
    </lineage>
</organism>
<dbReference type="EMBL" id="JACHIR010000001">
    <property type="protein sequence ID" value="MBB5890193.1"/>
    <property type="molecule type" value="Genomic_DNA"/>
</dbReference>
<feature type="chain" id="PRO_5030928102" evidence="1">
    <location>
        <begin position="21"/>
        <end position="231"/>
    </location>
</feature>
<dbReference type="PANTHER" id="PTHR14218:SF15">
    <property type="entry name" value="TRIPEPTIDYL-PEPTIDASE 1"/>
    <property type="match status" value="1"/>
</dbReference>
<protein>
    <submittedName>
        <fullName evidence="2">Subtilase family serine protease</fullName>
    </submittedName>
</protein>
<dbReference type="SUPFAM" id="SSF52743">
    <property type="entry name" value="Subtilisin-like"/>
    <property type="match status" value="1"/>
</dbReference>
<dbReference type="GO" id="GO:0006508">
    <property type="term" value="P:proteolysis"/>
    <property type="evidence" value="ECO:0007669"/>
    <property type="project" value="UniProtKB-KW"/>
</dbReference>
<dbReference type="InterPro" id="IPR050819">
    <property type="entry name" value="Tripeptidyl-peptidase_I"/>
</dbReference>
<proteinExistence type="predicted"/>
<sequence>MRIVLAATLIAALAPTPATAIADACPPAPAGHAHCLAKVRAAGHDGYGPADLRSAYNLPATGGADQTVAVVDAGDDPNAEADLAVYRSAYGLPACTIANGCFRKVNQRGSADPLPDDQGWAIEIALDIQMVSAACPSCRVLLVEADDASFANLATAVNTAVRLGATEVSNSYGAPEQNGMQDFQAAYGHPGVAVLASSGDEGYGIPSVPAVFPTVVAVGGTSLRRAGNGWT</sequence>
<gene>
    <name evidence="2" type="ORF">BJ998_001389</name>
</gene>
<keyword evidence="2" id="KW-0645">Protease</keyword>
<dbReference type="AlphaFoldDB" id="A0A7W9KDI6"/>
<keyword evidence="3" id="KW-1185">Reference proteome</keyword>
<dbReference type="GO" id="GO:0004252">
    <property type="term" value="F:serine-type endopeptidase activity"/>
    <property type="evidence" value="ECO:0007669"/>
    <property type="project" value="InterPro"/>
</dbReference>
<accession>A0A7W9KDI6</accession>
<dbReference type="InterPro" id="IPR036852">
    <property type="entry name" value="Peptidase_S8/S53_dom_sf"/>
</dbReference>
<evidence type="ECO:0000313" key="2">
    <source>
        <dbReference type="EMBL" id="MBB5890193.1"/>
    </source>
</evidence>
<keyword evidence="1" id="KW-0732">Signal</keyword>
<dbReference type="PANTHER" id="PTHR14218">
    <property type="entry name" value="PROTEASE S8 TRIPEPTIDYL PEPTIDASE I CLN2"/>
    <property type="match status" value="1"/>
</dbReference>